<evidence type="ECO:0000256" key="4">
    <source>
        <dbReference type="SAM" id="MobiDB-lite"/>
    </source>
</evidence>
<dbReference type="AlphaFoldDB" id="A0AA36N4K9"/>
<dbReference type="EMBL" id="CAUJNA010001846">
    <property type="protein sequence ID" value="CAJ1389283.1"/>
    <property type="molecule type" value="Genomic_DNA"/>
</dbReference>
<evidence type="ECO:0000259" key="5">
    <source>
        <dbReference type="SMART" id="SM00487"/>
    </source>
</evidence>
<dbReference type="GO" id="GO:0005524">
    <property type="term" value="F:ATP binding"/>
    <property type="evidence" value="ECO:0007669"/>
    <property type="project" value="UniProtKB-KW"/>
</dbReference>
<dbReference type="InterPro" id="IPR050628">
    <property type="entry name" value="SNF2_RAD54_helicase_TF"/>
</dbReference>
<feature type="compositionally biased region" description="Acidic residues" evidence="4">
    <location>
        <begin position="18"/>
        <end position="36"/>
    </location>
</feature>
<keyword evidence="3" id="KW-0067">ATP-binding</keyword>
<reference evidence="6" key="1">
    <citation type="submission" date="2023-08" db="EMBL/GenBank/DDBJ databases">
        <authorList>
            <person name="Chen Y."/>
            <person name="Shah S."/>
            <person name="Dougan E. K."/>
            <person name="Thang M."/>
            <person name="Chan C."/>
        </authorList>
    </citation>
    <scope>NUCLEOTIDE SEQUENCE</scope>
</reference>
<sequence length="815" mass="91432">MERMEHAEAPAPEAPKDLEEELASEEENADVDMVEGEEGKAKKRARKRVHCHDLKKMFDAGKSLTPPKLPLPSPARAGQQPLAASCFNLKVSSLQEVPDTGLSAVDDPNRLELQVHTAPVNLQGLELVPVLTARLPLQNSGKAIFQKLPATWLDITGNTTALGTRCLFTSRRHENSVFEALAPERFLQVPEALQEWQLPMLRSGDMLKVENQEPWILQVHPGQDQLRVLVRPGALLQRMLRRGAALPVVRFTWRLRDTTVQRADERHAATMGEFSILSNLEDAATTQPPHFHSFPLRREQLRSLGWMLSQERQEKEAFATELCEAESCPDANHWRLEGSLRCEYLGVRGGVLADAIGYGKTACTIGLVDKTKELTMPRVPMPYRGFVPSRATLVLAPSNLHNQWLQEIKKFTGNHLTVLSVPTCAQLKRLSMKDLAEADVVVATYRLFYSQPYLTRLEELAREILLGFTFPKQSGGQQLCSEWSEAYRRAFEVLPTWAARRVGLRTEEGESQGKRRRLNKKQMDGSQAFASEEPSKHQAAATQFVPLEAFWWRRVVCDEFHELLTRYPPAQVAVELFHADFKWGLSGTLPCQTLQKVRKAASFFGVQLPEDDREEARKVAQEWLDAFARRNTSELPPLEEEEKIVPVRQTPKERALYLALTEQQSQDLAASQLATEMPEEIKALKEVGKSTTGLLKICSHFCASGASNVLSAEDECQRQLQLRRMKLSQAQRDAKALADKALATVQLVQHFEPHFARTPTESNCEALGKVTKASLTSRLKWLGEAVTQGSKAELLEQLLSATRQRPAAVKAKAPS</sequence>
<gene>
    <name evidence="6" type="ORF">EVOR1521_LOCUS14933</name>
</gene>
<keyword evidence="7" id="KW-1185">Reference proteome</keyword>
<feature type="domain" description="Helicase ATP-binding" evidence="5">
    <location>
        <begin position="292"/>
        <end position="627"/>
    </location>
</feature>
<comment type="caution">
    <text evidence="6">The sequence shown here is derived from an EMBL/GenBank/DDBJ whole genome shotgun (WGS) entry which is preliminary data.</text>
</comment>
<dbReference type="PANTHER" id="PTHR45626:SF26">
    <property type="entry name" value="FAMILY HELICASE, PUTATIVE (AFU_ORTHOLOGUE AFUA_2G09120)-RELATED"/>
    <property type="match status" value="1"/>
</dbReference>
<protein>
    <recommendedName>
        <fullName evidence="5">Helicase ATP-binding domain-containing protein</fullName>
    </recommendedName>
</protein>
<keyword evidence="2" id="KW-0378">Hydrolase</keyword>
<evidence type="ECO:0000256" key="1">
    <source>
        <dbReference type="ARBA" id="ARBA00022741"/>
    </source>
</evidence>
<dbReference type="GO" id="GO:0016787">
    <property type="term" value="F:hydrolase activity"/>
    <property type="evidence" value="ECO:0007669"/>
    <property type="project" value="UniProtKB-KW"/>
</dbReference>
<evidence type="ECO:0000313" key="6">
    <source>
        <dbReference type="EMBL" id="CAJ1389283.1"/>
    </source>
</evidence>
<evidence type="ECO:0000313" key="7">
    <source>
        <dbReference type="Proteomes" id="UP001178507"/>
    </source>
</evidence>
<dbReference type="PANTHER" id="PTHR45626">
    <property type="entry name" value="TRANSCRIPTION TERMINATION FACTOR 2-RELATED"/>
    <property type="match status" value="1"/>
</dbReference>
<dbReference type="SMART" id="SM00487">
    <property type="entry name" value="DEXDc"/>
    <property type="match status" value="1"/>
</dbReference>
<dbReference type="GO" id="GO:0006281">
    <property type="term" value="P:DNA repair"/>
    <property type="evidence" value="ECO:0007669"/>
    <property type="project" value="TreeGrafter"/>
</dbReference>
<dbReference type="InterPro" id="IPR027417">
    <property type="entry name" value="P-loop_NTPase"/>
</dbReference>
<dbReference type="InterPro" id="IPR014001">
    <property type="entry name" value="Helicase_ATP-bd"/>
</dbReference>
<evidence type="ECO:0000256" key="3">
    <source>
        <dbReference type="ARBA" id="ARBA00022840"/>
    </source>
</evidence>
<dbReference type="Pfam" id="PF00176">
    <property type="entry name" value="SNF2-rel_dom"/>
    <property type="match status" value="1"/>
</dbReference>
<keyword evidence="1" id="KW-0547">Nucleotide-binding</keyword>
<dbReference type="SUPFAM" id="SSF52540">
    <property type="entry name" value="P-loop containing nucleoside triphosphate hydrolases"/>
    <property type="match status" value="1"/>
</dbReference>
<dbReference type="GO" id="GO:0008094">
    <property type="term" value="F:ATP-dependent activity, acting on DNA"/>
    <property type="evidence" value="ECO:0007669"/>
    <property type="project" value="TreeGrafter"/>
</dbReference>
<dbReference type="Gene3D" id="3.40.50.300">
    <property type="entry name" value="P-loop containing nucleotide triphosphate hydrolases"/>
    <property type="match status" value="1"/>
</dbReference>
<organism evidence="6 7">
    <name type="scientific">Effrenium voratum</name>
    <dbReference type="NCBI Taxonomy" id="2562239"/>
    <lineage>
        <taxon>Eukaryota</taxon>
        <taxon>Sar</taxon>
        <taxon>Alveolata</taxon>
        <taxon>Dinophyceae</taxon>
        <taxon>Suessiales</taxon>
        <taxon>Symbiodiniaceae</taxon>
        <taxon>Effrenium</taxon>
    </lineage>
</organism>
<feature type="region of interest" description="Disordered" evidence="4">
    <location>
        <begin position="508"/>
        <end position="535"/>
    </location>
</feature>
<dbReference type="Proteomes" id="UP001178507">
    <property type="component" value="Unassembled WGS sequence"/>
</dbReference>
<accession>A0AA36N4K9</accession>
<proteinExistence type="predicted"/>
<evidence type="ECO:0000256" key="2">
    <source>
        <dbReference type="ARBA" id="ARBA00022801"/>
    </source>
</evidence>
<dbReference type="InterPro" id="IPR000330">
    <property type="entry name" value="SNF2_N"/>
</dbReference>
<feature type="region of interest" description="Disordered" evidence="4">
    <location>
        <begin position="1"/>
        <end position="48"/>
    </location>
</feature>
<dbReference type="GO" id="GO:0005634">
    <property type="term" value="C:nucleus"/>
    <property type="evidence" value="ECO:0007669"/>
    <property type="project" value="TreeGrafter"/>
</dbReference>
<name>A0AA36N4K9_9DINO</name>